<gene>
    <name evidence="2" type="ORF">ACJMK2_034784</name>
</gene>
<dbReference type="AlphaFoldDB" id="A0ABD3WW78"/>
<comment type="caution">
    <text evidence="2">The sequence shown here is derived from an EMBL/GenBank/DDBJ whole genome shotgun (WGS) entry which is preliminary data.</text>
</comment>
<proteinExistence type="predicted"/>
<dbReference type="Proteomes" id="UP001634394">
    <property type="component" value="Unassembled WGS sequence"/>
</dbReference>
<organism evidence="2 3">
    <name type="scientific">Sinanodonta woodiana</name>
    <name type="common">Chinese pond mussel</name>
    <name type="synonym">Anodonta woodiana</name>
    <dbReference type="NCBI Taxonomy" id="1069815"/>
    <lineage>
        <taxon>Eukaryota</taxon>
        <taxon>Metazoa</taxon>
        <taxon>Spiralia</taxon>
        <taxon>Lophotrochozoa</taxon>
        <taxon>Mollusca</taxon>
        <taxon>Bivalvia</taxon>
        <taxon>Autobranchia</taxon>
        <taxon>Heteroconchia</taxon>
        <taxon>Palaeoheterodonta</taxon>
        <taxon>Unionida</taxon>
        <taxon>Unionoidea</taxon>
        <taxon>Unionidae</taxon>
        <taxon>Unioninae</taxon>
        <taxon>Sinanodonta</taxon>
    </lineage>
</organism>
<evidence type="ECO:0000256" key="1">
    <source>
        <dbReference type="SAM" id="SignalP"/>
    </source>
</evidence>
<sequence>MECQRKYVAVLFMLTLTSHMSAEHIIDIELETIQMHRPWTGIRTVYRKNASGAGSLHLYENDAMTIRLCPDEPLIVSVENVSYSNDGMSDTLQLSENQNILGTFSTYQHSNWGEYWNNFLPSGPIGNFHVLAQQINLTLSVTHADCFGVELDKIVLKVNKFVDESFFICGYDLVEGPTKSGCMPANRKDTAASQISSKMQTDKIISVTIVTESGSTVTPSVATNHDIVVNSADSSIIERQQEVASNVIIRQKGSRSNCLDRKNVNVEFSVPNIVGTMIISRTDNVLDASTDDNSTQENTAKTCDNVIWRLGQPDNSGREFSSTIPMKDVEYTIVDDVAEPKHFPGVIHTDKTHKIVVRYTLGYTKQLESGSSVLFTLGLASLTKSINVGVQYYYRGKKDTKIYTNVFSSTFLVRGWVLPARTISSSLENQIHIYFPNSSDVPVEIDFLRLDYTQNSTRSRNVLLQEDQLYRIRGARYIRKSNNNDILKEGMDVIIGKNTTSDVEKLVIYHRSIAKGKYSVILTINENGEFFPYHENQQGNTKSITGQELVDVSGLIFAGVDGTGKPTANPISRLEIDPSNMDINVTYEDGSNLKLLVVSTMTDTQIIVNEARFRGSVKSSVTFVSTYVSDYVAAVNQINVDGLKIVPILSDEINNIKGSIFTFQKTSPILLYKTGEVIEIRFCTQCF</sequence>
<feature type="signal peptide" evidence="1">
    <location>
        <begin position="1"/>
        <end position="22"/>
    </location>
</feature>
<reference evidence="2 3" key="1">
    <citation type="submission" date="2024-11" db="EMBL/GenBank/DDBJ databases">
        <title>Chromosome-level genome assembly of the freshwater bivalve Anodonta woodiana.</title>
        <authorList>
            <person name="Chen X."/>
        </authorList>
    </citation>
    <scope>NUCLEOTIDE SEQUENCE [LARGE SCALE GENOMIC DNA]</scope>
    <source>
        <strain evidence="2">MN2024</strain>
        <tissue evidence="2">Gills</tissue>
    </source>
</reference>
<name>A0ABD3WW78_SINWO</name>
<keyword evidence="3" id="KW-1185">Reference proteome</keyword>
<evidence type="ECO:0000313" key="3">
    <source>
        <dbReference type="Proteomes" id="UP001634394"/>
    </source>
</evidence>
<evidence type="ECO:0000313" key="2">
    <source>
        <dbReference type="EMBL" id="KAL3877028.1"/>
    </source>
</evidence>
<accession>A0ABD3WW78</accession>
<keyword evidence="1" id="KW-0732">Signal</keyword>
<feature type="chain" id="PRO_5044848232" evidence="1">
    <location>
        <begin position="23"/>
        <end position="687"/>
    </location>
</feature>
<dbReference type="EMBL" id="JBJQND010000005">
    <property type="protein sequence ID" value="KAL3877028.1"/>
    <property type="molecule type" value="Genomic_DNA"/>
</dbReference>
<protein>
    <submittedName>
        <fullName evidence="2">Uncharacterized protein</fullName>
    </submittedName>
</protein>